<dbReference type="Gene3D" id="3.20.20.80">
    <property type="entry name" value="Glycosidases"/>
    <property type="match status" value="1"/>
</dbReference>
<evidence type="ECO:0000256" key="2">
    <source>
        <dbReference type="ARBA" id="ARBA00004613"/>
    </source>
</evidence>
<evidence type="ECO:0000256" key="11">
    <source>
        <dbReference type="ARBA" id="ARBA00055588"/>
    </source>
</evidence>
<dbReference type="GO" id="GO:0042742">
    <property type="term" value="P:defense response to bacterium"/>
    <property type="evidence" value="ECO:0007669"/>
    <property type="project" value="UniProtKB-KW"/>
</dbReference>
<comment type="subcellular location">
    <subcellularLocation>
        <location evidence="2">Secreted</location>
    </subcellularLocation>
</comment>
<sequence length="294" mass="31389">MLPRRLSLTSAQRRLSVAGVLGVSAALTLSLMSGTAASAPLPSDSTVPLGKGYMGVGYVQDSKDFKPDTRQPALEATPDANLLANPVGMDVSSYQGSINWTSVRGAGIEFAWMKATEGTTYKDPTFSTNYLGAYNAGVIRGAYHYGRPDVSGGAAQANFFADNGGAWSRDNLTLPGVLDIEGTCYGKTPAAMQSWILDFYNTYKARTGRDVVIYTSPSWWNSCTAGWSGMSARSPLWVAHWTSAGSPSIPTGFPFWTVWQYSSTGSVSGISGNVDRDRFSGDRSRLLALANNTP</sequence>
<dbReference type="InterPro" id="IPR002053">
    <property type="entry name" value="Glyco_hydro_25"/>
</dbReference>
<reference evidence="12" key="1">
    <citation type="submission" date="2022-10" db="EMBL/GenBank/DDBJ databases">
        <title>The complete genomes of actinobacterial strains from the NBC collection.</title>
        <authorList>
            <person name="Joergensen T.S."/>
            <person name="Alvarez Arevalo M."/>
            <person name="Sterndorff E.B."/>
            <person name="Faurdal D."/>
            <person name="Vuksanovic O."/>
            <person name="Mourched A.-S."/>
            <person name="Charusanti P."/>
            <person name="Shaw S."/>
            <person name="Blin K."/>
            <person name="Weber T."/>
        </authorList>
    </citation>
    <scope>NUCLEOTIDE SEQUENCE</scope>
    <source>
        <strain evidence="12">NBC_00008</strain>
    </source>
</reference>
<gene>
    <name evidence="12" type="ORF">OG398_00885</name>
</gene>
<comment type="similarity">
    <text evidence="3">Belongs to the glycosyl hydrolase 25 family.</text>
</comment>
<evidence type="ECO:0000256" key="4">
    <source>
        <dbReference type="ARBA" id="ARBA00012732"/>
    </source>
</evidence>
<keyword evidence="8" id="KW-0378">Hydrolase</keyword>
<keyword evidence="9" id="KW-1015">Disulfide bond</keyword>
<evidence type="ECO:0000256" key="8">
    <source>
        <dbReference type="ARBA" id="ARBA00022801"/>
    </source>
</evidence>
<dbReference type="GO" id="GO:0016998">
    <property type="term" value="P:cell wall macromolecule catabolic process"/>
    <property type="evidence" value="ECO:0007669"/>
    <property type="project" value="InterPro"/>
</dbReference>
<dbReference type="GO" id="GO:0031640">
    <property type="term" value="P:killing of cells of another organism"/>
    <property type="evidence" value="ECO:0007669"/>
    <property type="project" value="UniProtKB-KW"/>
</dbReference>
<keyword evidence="6" id="KW-0929">Antimicrobial</keyword>
<dbReference type="Pfam" id="PF01183">
    <property type="entry name" value="Glyco_hydro_25"/>
    <property type="match status" value="1"/>
</dbReference>
<keyword evidence="7" id="KW-0081">Bacteriolytic enzyme</keyword>
<proteinExistence type="inferred from homology"/>
<protein>
    <recommendedName>
        <fullName evidence="4">lysozyme</fullName>
        <ecNumber evidence="4">3.2.1.17</ecNumber>
    </recommendedName>
</protein>
<dbReference type="SMART" id="SM00641">
    <property type="entry name" value="Glyco_25"/>
    <property type="match status" value="1"/>
</dbReference>
<evidence type="ECO:0000256" key="5">
    <source>
        <dbReference type="ARBA" id="ARBA00022525"/>
    </source>
</evidence>
<evidence type="ECO:0000313" key="12">
    <source>
        <dbReference type="EMBL" id="WTW66924.1"/>
    </source>
</evidence>
<dbReference type="EC" id="3.2.1.17" evidence="4"/>
<dbReference type="PANTHER" id="PTHR34135">
    <property type="entry name" value="LYSOZYME"/>
    <property type="match status" value="1"/>
</dbReference>
<dbReference type="GO" id="GO:0003796">
    <property type="term" value="F:lysozyme activity"/>
    <property type="evidence" value="ECO:0007669"/>
    <property type="project" value="UniProtKB-EC"/>
</dbReference>
<evidence type="ECO:0000256" key="10">
    <source>
        <dbReference type="ARBA" id="ARBA00023295"/>
    </source>
</evidence>
<dbReference type="GO" id="GO:0009253">
    <property type="term" value="P:peptidoglycan catabolic process"/>
    <property type="evidence" value="ECO:0007669"/>
    <property type="project" value="InterPro"/>
</dbReference>
<evidence type="ECO:0000256" key="1">
    <source>
        <dbReference type="ARBA" id="ARBA00000632"/>
    </source>
</evidence>
<evidence type="ECO:0000256" key="3">
    <source>
        <dbReference type="ARBA" id="ARBA00010646"/>
    </source>
</evidence>
<dbReference type="InterPro" id="IPR018077">
    <property type="entry name" value="Glyco_hydro_fam25_subgr"/>
</dbReference>
<dbReference type="EMBL" id="CP108313">
    <property type="protein sequence ID" value="WTW66924.1"/>
    <property type="molecule type" value="Genomic_DNA"/>
</dbReference>
<dbReference type="PANTHER" id="PTHR34135:SF2">
    <property type="entry name" value="LYSOZYME"/>
    <property type="match status" value="1"/>
</dbReference>
<evidence type="ECO:0000256" key="9">
    <source>
        <dbReference type="ARBA" id="ARBA00023157"/>
    </source>
</evidence>
<dbReference type="InterPro" id="IPR017853">
    <property type="entry name" value="GH"/>
</dbReference>
<evidence type="ECO:0000256" key="6">
    <source>
        <dbReference type="ARBA" id="ARBA00022529"/>
    </source>
</evidence>
<organism evidence="12">
    <name type="scientific">Streptomyces sp. NBC_00008</name>
    <dbReference type="NCBI Taxonomy" id="2903610"/>
    <lineage>
        <taxon>Bacteria</taxon>
        <taxon>Bacillati</taxon>
        <taxon>Actinomycetota</taxon>
        <taxon>Actinomycetes</taxon>
        <taxon>Kitasatosporales</taxon>
        <taxon>Streptomycetaceae</taxon>
        <taxon>Streptomyces</taxon>
    </lineage>
</organism>
<evidence type="ECO:0000256" key="7">
    <source>
        <dbReference type="ARBA" id="ARBA00022638"/>
    </source>
</evidence>
<comment type="function">
    <text evidence="11">This enzyme has both lysozyme (acetylmuramidase) and diacetylmuramidase activities.</text>
</comment>
<accession>A0AAU2VI49</accession>
<dbReference type="PROSITE" id="PS51904">
    <property type="entry name" value="GLYCOSYL_HYDROL_F25_2"/>
    <property type="match status" value="1"/>
</dbReference>
<dbReference type="SUPFAM" id="SSF51445">
    <property type="entry name" value="(Trans)glycosidases"/>
    <property type="match status" value="1"/>
</dbReference>
<comment type="catalytic activity">
    <reaction evidence="1">
        <text>Hydrolysis of (1-&gt;4)-beta-linkages between N-acetylmuramic acid and N-acetyl-D-glucosamine residues in a peptidoglycan and between N-acetyl-D-glucosamine residues in chitodextrins.</text>
        <dbReference type="EC" id="3.2.1.17"/>
    </reaction>
</comment>
<keyword evidence="10" id="KW-0326">Glycosidase</keyword>
<dbReference type="FunFam" id="3.20.20.80:FF:000060">
    <property type="entry name" value="Lysozyme M1"/>
    <property type="match status" value="1"/>
</dbReference>
<keyword evidence="5" id="KW-0964">Secreted</keyword>
<name>A0AAU2VI49_9ACTN</name>
<dbReference type="GO" id="GO:0016052">
    <property type="term" value="P:carbohydrate catabolic process"/>
    <property type="evidence" value="ECO:0007669"/>
    <property type="project" value="TreeGrafter"/>
</dbReference>
<dbReference type="GO" id="GO:0005576">
    <property type="term" value="C:extracellular region"/>
    <property type="evidence" value="ECO:0007669"/>
    <property type="project" value="UniProtKB-SubCell"/>
</dbReference>
<dbReference type="AlphaFoldDB" id="A0AAU2VI49"/>